<name>A0A5C5YLD2_9BACT</name>
<dbReference type="Gene3D" id="3.30.360.10">
    <property type="entry name" value="Dihydrodipicolinate Reductase, domain 2"/>
    <property type="match status" value="1"/>
</dbReference>
<dbReference type="Pfam" id="PF19051">
    <property type="entry name" value="GFO_IDH_MocA_C2"/>
    <property type="match status" value="1"/>
</dbReference>
<keyword evidence="4" id="KW-0560">Oxidoreductase</keyword>
<dbReference type="InterPro" id="IPR050463">
    <property type="entry name" value="Gfo/Idh/MocA_oxidrdct_glycsds"/>
</dbReference>
<comment type="caution">
    <text evidence="4">The sequence shown here is derived from an EMBL/GenBank/DDBJ whole genome shotgun (WGS) entry which is preliminary data.</text>
</comment>
<dbReference type="GO" id="GO:0033712">
    <property type="term" value="F:1,5-anhydro-D-fructose reductase (1,5-anhydro-D-mannitol-forming) activity"/>
    <property type="evidence" value="ECO:0007669"/>
    <property type="project" value="UniProtKB-EC"/>
</dbReference>
<evidence type="ECO:0000313" key="5">
    <source>
        <dbReference type="Proteomes" id="UP000318478"/>
    </source>
</evidence>
<evidence type="ECO:0000256" key="1">
    <source>
        <dbReference type="SAM" id="MobiDB-lite"/>
    </source>
</evidence>
<feature type="domain" description="Gfo/Idh/MocA-like oxidoreductase N-terminal" evidence="2">
    <location>
        <begin position="62"/>
        <end position="182"/>
    </location>
</feature>
<evidence type="ECO:0000259" key="3">
    <source>
        <dbReference type="Pfam" id="PF19051"/>
    </source>
</evidence>
<feature type="domain" description="Gfo/Idh/MocA-like oxidoreductase bacterial type C-terminal" evidence="3">
    <location>
        <begin position="226"/>
        <end position="438"/>
    </location>
</feature>
<gene>
    <name evidence="4" type="primary">afr_2</name>
    <name evidence="4" type="ORF">Pla123a_32110</name>
</gene>
<organism evidence="4 5">
    <name type="scientific">Posidoniimonas polymericola</name>
    <dbReference type="NCBI Taxonomy" id="2528002"/>
    <lineage>
        <taxon>Bacteria</taxon>
        <taxon>Pseudomonadati</taxon>
        <taxon>Planctomycetota</taxon>
        <taxon>Planctomycetia</taxon>
        <taxon>Pirellulales</taxon>
        <taxon>Lacipirellulaceae</taxon>
        <taxon>Posidoniimonas</taxon>
    </lineage>
</organism>
<dbReference type="InterPro" id="IPR000683">
    <property type="entry name" value="Gfo/Idh/MocA-like_OxRdtase_N"/>
</dbReference>
<dbReference type="PANTHER" id="PTHR43818">
    <property type="entry name" value="BCDNA.GH03377"/>
    <property type="match status" value="1"/>
</dbReference>
<dbReference type="Pfam" id="PF01408">
    <property type="entry name" value="GFO_IDH_MocA"/>
    <property type="match status" value="1"/>
</dbReference>
<dbReference type="AlphaFoldDB" id="A0A5C5YLD2"/>
<dbReference type="RefSeq" id="WP_231956504.1">
    <property type="nucleotide sequence ID" value="NZ_SJPO01000007.1"/>
</dbReference>
<evidence type="ECO:0000259" key="2">
    <source>
        <dbReference type="Pfam" id="PF01408"/>
    </source>
</evidence>
<dbReference type="Gene3D" id="3.40.50.720">
    <property type="entry name" value="NAD(P)-binding Rossmann-like Domain"/>
    <property type="match status" value="1"/>
</dbReference>
<feature type="compositionally biased region" description="Polar residues" evidence="1">
    <location>
        <begin position="1"/>
        <end position="20"/>
    </location>
</feature>
<dbReference type="InterPro" id="IPR006311">
    <property type="entry name" value="TAT_signal"/>
</dbReference>
<dbReference type="InterPro" id="IPR043906">
    <property type="entry name" value="Gfo/Idh/MocA_OxRdtase_bact_C"/>
</dbReference>
<accession>A0A5C5YLD2</accession>
<dbReference type="GO" id="GO:0000166">
    <property type="term" value="F:nucleotide binding"/>
    <property type="evidence" value="ECO:0007669"/>
    <property type="project" value="InterPro"/>
</dbReference>
<dbReference type="Proteomes" id="UP000318478">
    <property type="component" value="Unassembled WGS sequence"/>
</dbReference>
<dbReference type="PROSITE" id="PS51318">
    <property type="entry name" value="TAT"/>
    <property type="match status" value="1"/>
</dbReference>
<keyword evidence="5" id="KW-1185">Reference proteome</keyword>
<dbReference type="PANTHER" id="PTHR43818:SF5">
    <property type="entry name" value="OXIDOREDUCTASE FAMILY PROTEIN"/>
    <property type="match status" value="1"/>
</dbReference>
<feature type="region of interest" description="Disordered" evidence="1">
    <location>
        <begin position="1"/>
        <end position="21"/>
    </location>
</feature>
<reference evidence="4 5" key="1">
    <citation type="submission" date="2019-02" db="EMBL/GenBank/DDBJ databases">
        <title>Deep-cultivation of Planctomycetes and their phenomic and genomic characterization uncovers novel biology.</title>
        <authorList>
            <person name="Wiegand S."/>
            <person name="Jogler M."/>
            <person name="Boedeker C."/>
            <person name="Pinto D."/>
            <person name="Vollmers J."/>
            <person name="Rivas-Marin E."/>
            <person name="Kohn T."/>
            <person name="Peeters S.H."/>
            <person name="Heuer A."/>
            <person name="Rast P."/>
            <person name="Oberbeckmann S."/>
            <person name="Bunk B."/>
            <person name="Jeske O."/>
            <person name="Meyerdierks A."/>
            <person name="Storesund J.E."/>
            <person name="Kallscheuer N."/>
            <person name="Luecker S."/>
            <person name="Lage O.M."/>
            <person name="Pohl T."/>
            <person name="Merkel B.J."/>
            <person name="Hornburger P."/>
            <person name="Mueller R.-W."/>
            <person name="Bruemmer F."/>
            <person name="Labrenz M."/>
            <person name="Spormann A.M."/>
            <person name="Op Den Camp H."/>
            <person name="Overmann J."/>
            <person name="Amann R."/>
            <person name="Jetten M.S.M."/>
            <person name="Mascher T."/>
            <person name="Medema M.H."/>
            <person name="Devos D.P."/>
            <person name="Kaster A.-K."/>
            <person name="Ovreas L."/>
            <person name="Rohde M."/>
            <person name="Galperin M.Y."/>
            <person name="Jogler C."/>
        </authorList>
    </citation>
    <scope>NUCLEOTIDE SEQUENCE [LARGE SCALE GENOMIC DNA]</scope>
    <source>
        <strain evidence="4 5">Pla123a</strain>
    </source>
</reference>
<proteinExistence type="predicted"/>
<dbReference type="SUPFAM" id="SSF51735">
    <property type="entry name" value="NAD(P)-binding Rossmann-fold domains"/>
    <property type="match status" value="1"/>
</dbReference>
<evidence type="ECO:0000313" key="4">
    <source>
        <dbReference type="EMBL" id="TWT75701.1"/>
    </source>
</evidence>
<protein>
    <submittedName>
        <fullName evidence="4">1,5-anhydro-D-fructose reductase</fullName>
        <ecNumber evidence="4">1.1.1.292</ecNumber>
    </submittedName>
</protein>
<dbReference type="SUPFAM" id="SSF55347">
    <property type="entry name" value="Glyceraldehyde-3-phosphate dehydrogenase-like, C-terminal domain"/>
    <property type="match status" value="1"/>
</dbReference>
<dbReference type="InterPro" id="IPR036291">
    <property type="entry name" value="NAD(P)-bd_dom_sf"/>
</dbReference>
<sequence>MTESTHTALASEGEMTTTPSRRGFLKTAARAAAVIGAPLIVPASALGRNGQTPPSERITVGGLGIGPRGRTDLACFLSERDAQFIAVCDAQKSRREIVKRTVDGHYQNTDCESLRHPDELLHRDDIDAVLIATGDRWHTMASILAARAGKDIYCEKPCSMTIEESLALADTIQRYGRIYQAGTQRRTIPNFKFAVDLVHTGKLGRLHTMHAHTLSPAATREWLPEAPLPGKEEVDWDLWLGPAPWRPYNPTYVAGGWRDHYDLHSGGFLEWGAHTVDLCQWANQSEDTAPVYYEPWGTSVTATYANGVKLQMRDRDTGWLGLGTCPVRFEGDEGWIETGDSGKFAVYPESLRSELAVPEMAGTDPRHHVRQFLDSVRTRQACSANEKVASQSHIASHAATIAWRIGEDLRFDPVKNEFSGHEIANRYLSRAVREPWRI</sequence>
<dbReference type="EMBL" id="SJPO01000007">
    <property type="protein sequence ID" value="TWT75701.1"/>
    <property type="molecule type" value="Genomic_DNA"/>
</dbReference>
<dbReference type="EC" id="1.1.1.292" evidence="4"/>